<reference evidence="5" key="1">
    <citation type="submission" date="2023-03" db="EMBL/GenBank/DDBJ databases">
        <authorList>
            <person name="Julca I."/>
        </authorList>
    </citation>
    <scope>NUCLEOTIDE SEQUENCE</scope>
</reference>
<dbReference type="GO" id="GO:0019441">
    <property type="term" value="P:L-tryptophan catabolic process to kynurenine"/>
    <property type="evidence" value="ECO:0007669"/>
    <property type="project" value="InterPro"/>
</dbReference>
<dbReference type="PANTHER" id="PTHR31118:SF12">
    <property type="entry name" value="CYCLASE-LIKE PROTEIN 2"/>
    <property type="match status" value="1"/>
</dbReference>
<protein>
    <submittedName>
        <fullName evidence="5">OLC1v1005739C2</fullName>
    </submittedName>
</protein>
<gene>
    <name evidence="5" type="ORF">OLC1_LOCUS15032</name>
</gene>
<evidence type="ECO:0000313" key="6">
    <source>
        <dbReference type="Proteomes" id="UP001161247"/>
    </source>
</evidence>
<name>A0AAV1DHB3_OLDCO</name>
<keyword evidence="3" id="KW-0272">Extracellular matrix</keyword>
<proteinExistence type="inferred from homology"/>
<keyword evidence="6" id="KW-1185">Reference proteome</keyword>
<feature type="signal peptide" evidence="4">
    <location>
        <begin position="1"/>
        <end position="29"/>
    </location>
</feature>
<evidence type="ECO:0000256" key="2">
    <source>
        <dbReference type="ARBA" id="ARBA00007865"/>
    </source>
</evidence>
<dbReference type="InterPro" id="IPR007325">
    <property type="entry name" value="KFase/CYL"/>
</dbReference>
<evidence type="ECO:0000256" key="4">
    <source>
        <dbReference type="SAM" id="SignalP"/>
    </source>
</evidence>
<dbReference type="PANTHER" id="PTHR31118">
    <property type="entry name" value="CYCLASE-LIKE PROTEIN 2"/>
    <property type="match status" value="1"/>
</dbReference>
<dbReference type="Pfam" id="PF04199">
    <property type="entry name" value="Cyclase"/>
    <property type="match status" value="1"/>
</dbReference>
<dbReference type="GO" id="GO:0004061">
    <property type="term" value="F:arylformamidase activity"/>
    <property type="evidence" value="ECO:0007669"/>
    <property type="project" value="InterPro"/>
</dbReference>
<evidence type="ECO:0000256" key="3">
    <source>
        <dbReference type="ARBA" id="ARBA00022530"/>
    </source>
</evidence>
<evidence type="ECO:0000256" key="1">
    <source>
        <dbReference type="ARBA" id="ARBA00004498"/>
    </source>
</evidence>
<dbReference type="SUPFAM" id="SSF102198">
    <property type="entry name" value="Putative cyclase"/>
    <property type="match status" value="1"/>
</dbReference>
<organism evidence="5 6">
    <name type="scientific">Oldenlandia corymbosa var. corymbosa</name>
    <dbReference type="NCBI Taxonomy" id="529605"/>
    <lineage>
        <taxon>Eukaryota</taxon>
        <taxon>Viridiplantae</taxon>
        <taxon>Streptophyta</taxon>
        <taxon>Embryophyta</taxon>
        <taxon>Tracheophyta</taxon>
        <taxon>Spermatophyta</taxon>
        <taxon>Magnoliopsida</taxon>
        <taxon>eudicotyledons</taxon>
        <taxon>Gunneridae</taxon>
        <taxon>Pentapetalae</taxon>
        <taxon>asterids</taxon>
        <taxon>lamiids</taxon>
        <taxon>Gentianales</taxon>
        <taxon>Rubiaceae</taxon>
        <taxon>Rubioideae</taxon>
        <taxon>Spermacoceae</taxon>
        <taxon>Hedyotis-Oldenlandia complex</taxon>
        <taxon>Oldenlandia</taxon>
    </lineage>
</organism>
<dbReference type="Proteomes" id="UP001161247">
    <property type="component" value="Chromosome 5"/>
</dbReference>
<dbReference type="InterPro" id="IPR037175">
    <property type="entry name" value="KFase_sf"/>
</dbReference>
<keyword evidence="3" id="KW-0964">Secreted</keyword>
<accession>A0AAV1DHB3</accession>
<dbReference type="AlphaFoldDB" id="A0AAV1DHB3"/>
<dbReference type="EMBL" id="OX459122">
    <property type="protein sequence ID" value="CAI9106551.1"/>
    <property type="molecule type" value="Genomic_DNA"/>
</dbReference>
<feature type="chain" id="PRO_5043841445" evidence="4">
    <location>
        <begin position="30"/>
        <end position="173"/>
    </location>
</feature>
<sequence length="173" mass="19226">MRVVFVLLVCTQFLITEVLFLSVSSTNDAYPTGYGDESGACMSSRDVLKPLKREIYYEGGEIIDITHKLTPNTPGGIIEGWGEYLSLVKSMKNGSDSNISEMKLNVHVGTHVDTPGYIYDHYYDAGFDVDSLDLRVLNGPALVVDIPRDKNITAEVMKTLNIPKGIRQYSSER</sequence>
<comment type="similarity">
    <text evidence="2">Belongs to the Cyclase 1 superfamily.</text>
</comment>
<dbReference type="Gene3D" id="3.50.30.50">
    <property type="entry name" value="Putative cyclase"/>
    <property type="match status" value="1"/>
</dbReference>
<keyword evidence="4" id="KW-0732">Signal</keyword>
<evidence type="ECO:0000313" key="5">
    <source>
        <dbReference type="EMBL" id="CAI9106551.1"/>
    </source>
</evidence>
<comment type="subcellular location">
    <subcellularLocation>
        <location evidence="1">Secreted</location>
        <location evidence="1">Extracellular space</location>
        <location evidence="1">Extracellular matrix</location>
    </subcellularLocation>
</comment>